<dbReference type="InterPro" id="IPR029787">
    <property type="entry name" value="Nucleotide_cyclase"/>
</dbReference>
<dbReference type="InterPro" id="IPR000160">
    <property type="entry name" value="GGDEF_dom"/>
</dbReference>
<dbReference type="SUPFAM" id="SSF55781">
    <property type="entry name" value="GAF domain-like"/>
    <property type="match status" value="1"/>
</dbReference>
<dbReference type="PANTHER" id="PTHR46663:SF2">
    <property type="entry name" value="GGDEF DOMAIN-CONTAINING PROTEIN"/>
    <property type="match status" value="1"/>
</dbReference>
<dbReference type="Gene3D" id="3.30.450.40">
    <property type="match status" value="1"/>
</dbReference>
<name>A0A0F9VY56_9ZZZZ</name>
<dbReference type="SUPFAM" id="SSF55073">
    <property type="entry name" value="Nucleotide cyclase"/>
    <property type="match status" value="1"/>
</dbReference>
<dbReference type="Pfam" id="PF00990">
    <property type="entry name" value="GGDEF"/>
    <property type="match status" value="1"/>
</dbReference>
<dbReference type="InterPro" id="IPR029016">
    <property type="entry name" value="GAF-like_dom_sf"/>
</dbReference>
<dbReference type="InterPro" id="IPR043128">
    <property type="entry name" value="Rev_trsase/Diguanyl_cyclase"/>
</dbReference>
<dbReference type="PROSITE" id="PS50887">
    <property type="entry name" value="GGDEF"/>
    <property type="match status" value="1"/>
</dbReference>
<organism evidence="2">
    <name type="scientific">marine sediment metagenome</name>
    <dbReference type="NCBI Taxonomy" id="412755"/>
    <lineage>
        <taxon>unclassified sequences</taxon>
        <taxon>metagenomes</taxon>
        <taxon>ecological metagenomes</taxon>
    </lineage>
</organism>
<evidence type="ECO:0000313" key="2">
    <source>
        <dbReference type="EMBL" id="KKO09035.1"/>
    </source>
</evidence>
<sequence length="504" mass="55155">MADTLEYLANSVSQAHNLEELTRPMLELLEKMTHLESTYLTTIDEVAGVQRILYARNIGDLNIPEGLTVPWSDTLCRRALQEQSFLTKDVPSVWGDSEAAAALGLQTYLSSPVYTDDGELYGTLCGASAHPVDVSPDVSKLLELFTRLISQQASREKAAREATERALAAEVRASEMQFVAEIGAMCLSASGLSPLLNGIARSFTARSFWQDAVPFVAEQGVAHAVQAGQQAYKPLIQTMLGDARSGIGYQPLFVKANYAGTDVQEALAATGQAYNSLLFVMAAASGDELLGGVLLIGGEESISDSEQAMVQSCWQTLTLFAERHHDHELLEAANATLTLHARHDPLTQLPNRRYLVEEMKRLLGHAARTGETVYVAFIDLDNFKIINDTHGHDVGDDFLEEIARRLQSTARSGDLTARYGGDEFILVAVNHCDQLDNAEEAIAERLQNAMSGKFELPTMTLEYGGPSVGVIRWQGKEVPDADELLATADKAMYAVKQQRRKRHV</sequence>
<dbReference type="NCBIfam" id="TIGR00254">
    <property type="entry name" value="GGDEF"/>
    <property type="match status" value="1"/>
</dbReference>
<feature type="domain" description="GGDEF" evidence="1">
    <location>
        <begin position="371"/>
        <end position="504"/>
    </location>
</feature>
<proteinExistence type="predicted"/>
<accession>A0A0F9VY56</accession>
<dbReference type="InterPro" id="IPR003018">
    <property type="entry name" value="GAF"/>
</dbReference>
<dbReference type="SMART" id="SM00065">
    <property type="entry name" value="GAF"/>
    <property type="match status" value="1"/>
</dbReference>
<evidence type="ECO:0000259" key="1">
    <source>
        <dbReference type="PROSITE" id="PS50887"/>
    </source>
</evidence>
<gene>
    <name evidence="2" type="ORF">LCGC14_0041540</name>
</gene>
<protein>
    <recommendedName>
        <fullName evidence="1">GGDEF domain-containing protein</fullName>
    </recommendedName>
</protein>
<dbReference type="CDD" id="cd01949">
    <property type="entry name" value="GGDEF"/>
    <property type="match status" value="1"/>
</dbReference>
<comment type="caution">
    <text evidence="2">The sequence shown here is derived from an EMBL/GenBank/DDBJ whole genome shotgun (WGS) entry which is preliminary data.</text>
</comment>
<dbReference type="AlphaFoldDB" id="A0A0F9VY56"/>
<dbReference type="PANTHER" id="PTHR46663">
    <property type="entry name" value="DIGUANYLATE CYCLASE DGCT-RELATED"/>
    <property type="match status" value="1"/>
</dbReference>
<dbReference type="EMBL" id="LAZR01000008">
    <property type="protein sequence ID" value="KKO09035.1"/>
    <property type="molecule type" value="Genomic_DNA"/>
</dbReference>
<dbReference type="Gene3D" id="3.30.70.270">
    <property type="match status" value="1"/>
</dbReference>
<reference evidence="2" key="1">
    <citation type="journal article" date="2015" name="Nature">
        <title>Complex archaea that bridge the gap between prokaryotes and eukaryotes.</title>
        <authorList>
            <person name="Spang A."/>
            <person name="Saw J.H."/>
            <person name="Jorgensen S.L."/>
            <person name="Zaremba-Niedzwiedzka K."/>
            <person name="Martijn J."/>
            <person name="Lind A.E."/>
            <person name="van Eijk R."/>
            <person name="Schleper C."/>
            <person name="Guy L."/>
            <person name="Ettema T.J."/>
        </authorList>
    </citation>
    <scope>NUCLEOTIDE SEQUENCE</scope>
</reference>
<dbReference type="SMART" id="SM00267">
    <property type="entry name" value="GGDEF"/>
    <property type="match status" value="1"/>
</dbReference>
<dbReference type="InterPro" id="IPR052163">
    <property type="entry name" value="DGC-Regulatory_Protein"/>
</dbReference>